<feature type="transmembrane region" description="Helical" evidence="3">
    <location>
        <begin position="1272"/>
        <end position="1289"/>
    </location>
</feature>
<feature type="region of interest" description="Disordered" evidence="2">
    <location>
        <begin position="1"/>
        <end position="187"/>
    </location>
</feature>
<feature type="compositionally biased region" description="Basic and acidic residues" evidence="2">
    <location>
        <begin position="500"/>
        <end position="527"/>
    </location>
</feature>
<dbReference type="InParanoid" id="A0A2T2ZX71"/>
<feature type="region of interest" description="Disordered" evidence="2">
    <location>
        <begin position="917"/>
        <end position="1014"/>
    </location>
</feature>
<feature type="coiled-coil region" evidence="1">
    <location>
        <begin position="438"/>
        <end position="486"/>
    </location>
</feature>
<feature type="compositionally biased region" description="Polar residues" evidence="2">
    <location>
        <begin position="140"/>
        <end position="149"/>
    </location>
</feature>
<dbReference type="Proteomes" id="UP000241462">
    <property type="component" value="Unassembled WGS sequence"/>
</dbReference>
<keyword evidence="1" id="KW-0175">Coiled coil</keyword>
<feature type="compositionally biased region" description="Polar residues" evidence="2">
    <location>
        <begin position="930"/>
        <end position="956"/>
    </location>
</feature>
<keyword evidence="3" id="KW-0812">Transmembrane</keyword>
<feature type="region of interest" description="Disordered" evidence="2">
    <location>
        <begin position="1076"/>
        <end position="1194"/>
    </location>
</feature>
<feature type="compositionally biased region" description="Low complexity" evidence="2">
    <location>
        <begin position="225"/>
        <end position="237"/>
    </location>
</feature>
<proteinExistence type="predicted"/>
<accession>A0A2T2ZX71</accession>
<evidence type="ECO:0000256" key="2">
    <source>
        <dbReference type="SAM" id="MobiDB-lite"/>
    </source>
</evidence>
<keyword evidence="5" id="KW-1185">Reference proteome</keyword>
<feature type="compositionally biased region" description="Basic and acidic residues" evidence="2">
    <location>
        <begin position="116"/>
        <end position="139"/>
    </location>
</feature>
<organism evidence="4 5">
    <name type="scientific">Coniella lustricola</name>
    <dbReference type="NCBI Taxonomy" id="2025994"/>
    <lineage>
        <taxon>Eukaryota</taxon>
        <taxon>Fungi</taxon>
        <taxon>Dikarya</taxon>
        <taxon>Ascomycota</taxon>
        <taxon>Pezizomycotina</taxon>
        <taxon>Sordariomycetes</taxon>
        <taxon>Sordariomycetidae</taxon>
        <taxon>Diaporthales</taxon>
        <taxon>Schizoparmaceae</taxon>
        <taxon>Coniella</taxon>
    </lineage>
</organism>
<feature type="region of interest" description="Disordered" evidence="2">
    <location>
        <begin position="881"/>
        <end position="900"/>
    </location>
</feature>
<feature type="compositionally biased region" description="Polar residues" evidence="2">
    <location>
        <begin position="205"/>
        <end position="215"/>
    </location>
</feature>
<feature type="compositionally biased region" description="Polar residues" evidence="2">
    <location>
        <begin position="884"/>
        <end position="896"/>
    </location>
</feature>
<keyword evidence="3" id="KW-1133">Transmembrane helix</keyword>
<feature type="region of interest" description="Disordered" evidence="2">
    <location>
        <begin position="205"/>
        <end position="252"/>
    </location>
</feature>
<evidence type="ECO:0000313" key="5">
    <source>
        <dbReference type="Proteomes" id="UP000241462"/>
    </source>
</evidence>
<feature type="compositionally biased region" description="Polar residues" evidence="2">
    <location>
        <begin position="36"/>
        <end position="57"/>
    </location>
</feature>
<reference evidence="4 5" key="1">
    <citation type="journal article" date="2018" name="Mycol. Prog.">
        <title>Coniella lustricola, a new species from submerged detritus.</title>
        <authorList>
            <person name="Raudabaugh D.B."/>
            <person name="Iturriaga T."/>
            <person name="Carver A."/>
            <person name="Mondo S."/>
            <person name="Pangilinan J."/>
            <person name="Lipzen A."/>
            <person name="He G."/>
            <person name="Amirebrahimi M."/>
            <person name="Grigoriev I.V."/>
            <person name="Miller A.N."/>
        </authorList>
    </citation>
    <scope>NUCLEOTIDE SEQUENCE [LARGE SCALE GENOMIC DNA]</scope>
    <source>
        <strain evidence="4 5">B22-T-1</strain>
    </source>
</reference>
<keyword evidence="3" id="KW-0472">Membrane</keyword>
<feature type="compositionally biased region" description="Low complexity" evidence="2">
    <location>
        <begin position="999"/>
        <end position="1008"/>
    </location>
</feature>
<dbReference type="OrthoDB" id="5243344at2759"/>
<feature type="compositionally biased region" description="Basic and acidic residues" evidence="2">
    <location>
        <begin position="393"/>
        <end position="410"/>
    </location>
</feature>
<evidence type="ECO:0000256" key="1">
    <source>
        <dbReference type="SAM" id="Coils"/>
    </source>
</evidence>
<evidence type="ECO:0000256" key="3">
    <source>
        <dbReference type="SAM" id="Phobius"/>
    </source>
</evidence>
<feature type="compositionally biased region" description="Basic residues" evidence="2">
    <location>
        <begin position="68"/>
        <end position="81"/>
    </location>
</feature>
<feature type="region of interest" description="Disordered" evidence="2">
    <location>
        <begin position="500"/>
        <end position="537"/>
    </location>
</feature>
<sequence length="1355" mass="150220">MLSTGDHPDTPRGSSSSKDPVETDQEAAGAAGSAFGNINSPSTSIKSEIQSPTDSQFATSPRTTQSARSRRRQRKRENKRRSTADNKWSPGPSASEGILEAGLARAMADGMGSEGRIVEVEDAKDRGQEEDEAATHTQDDLNTAATPSNPALKDSPPPRVVEEETVDKVGGAGETDDDTVKPALPSAIPSSSRIAAAAVIPTDVASPTSNVTPVSSRDGLPSQQRARGATSGSTATTPQQREQRPRLPVPQESFTLSAEMTLLQTAHKNMFKPLVDRIEDERLWTDATGFRDARLRMLQDLKVIDMEQAEAYGPQFVNEFRLSLVGAQMSMERLQEIMIPVIEKLATDVLNLARAEFLRYIKNLIANVYSICVDLNQCMHGAGRRSAAPARGDSFEGMREISRRQSRDSTDSGPESVLDTRDSRHLLKAKPEQLIDKVLLLTKTVDEQKSQIAEYEETISALQKKTDKLECELPRARADLRLAERRHRLELDERQKEADIRVENARKAPVAPKDRPSRSREPAEKGDSNQNAMLAFPDPSKVPAILSTQADEQAQVEDHRREQEIILRKKYDAQMRRIVTSILEEEDLTKMYIDKVGSHVVHAVESRSDSISPQQPVAEAASRPSEVAELTKDQLLASLRTALDECAACRRQLVKYRAKSAKRHTIENLEFGERKRVLQVTQRALEVVDSHFDSLIKDSQYVYDFARVAVQVGRPDAGQQAYTKELRAVLDMSERLQKSRPQHYDPAILQGGQLDKLEVFQDLWLPQTQEFTTRSEEFLQAVVALRSKVQAHYAVAQRAEDQPKHGPRSLTAGFWTLFGSTGKQKTLPAAPHQHSESLHLHQNGPCEACKPVVEFPAGFVNDDADYGVRVGGTARVSFADGDPSITTKPSQGQSTRMLERKNRVVELVSTRLANADRVGTARNIPRTPYPSGTQKSIETQIRPPATQTSPTLSEHNISPAEHGERDSASNEGSLVAEQNLARGESAGNQKDDASTPASVVVGRQGSGRQYRRQKGGEENILVSNDGARVAFFICDRLITGASSPVRFWGAKVPASTGSSPRSEPLIRSISGPKASLQAFPHSPAAPSLSDSSIGSVPPIYPSEDTGQRKWRERGPRVQVAPGAQLPDKKDQPSNDAEGDVTSEDWQSAKEQREEMENDSGESSTRRASQPQTSPSQRSSSSSSSSSSWHSSNEQMPQHLAPLGFVPQFLQLLQTLLRFLTYGQIRNVQAILHYNYRVGWMTLWLPISDWMYAEEGPRRYKVLLMPREEMISLLLWCLVVMHFLGLVAMVEERRIWLDANARTAGYIRGLQHRSPYLFGWLCEVDYVLLGSAWKHLRAQLHDMMFRHGPGSMHDRQ</sequence>
<feature type="compositionally biased region" description="Basic and acidic residues" evidence="2">
    <location>
        <begin position="1"/>
        <end position="10"/>
    </location>
</feature>
<evidence type="ECO:0000313" key="4">
    <source>
        <dbReference type="EMBL" id="PSR78842.1"/>
    </source>
</evidence>
<protein>
    <submittedName>
        <fullName evidence="4">Uncharacterized protein</fullName>
    </submittedName>
</protein>
<dbReference type="EMBL" id="KZ678589">
    <property type="protein sequence ID" value="PSR78842.1"/>
    <property type="molecule type" value="Genomic_DNA"/>
</dbReference>
<name>A0A2T2ZX71_9PEZI</name>
<gene>
    <name evidence="4" type="ORF">BD289DRAFT_111237</name>
</gene>
<feature type="compositionally biased region" description="Low complexity" evidence="2">
    <location>
        <begin position="58"/>
        <end position="67"/>
    </location>
</feature>
<feature type="compositionally biased region" description="Low complexity" evidence="2">
    <location>
        <begin position="1168"/>
        <end position="1191"/>
    </location>
</feature>
<feature type="region of interest" description="Disordered" evidence="2">
    <location>
        <begin position="385"/>
        <end position="424"/>
    </location>
</feature>
<feature type="compositionally biased region" description="Basic and acidic residues" evidence="2">
    <location>
        <begin position="1105"/>
        <end position="1115"/>
    </location>
</feature>